<protein>
    <submittedName>
        <fullName evidence="2">Uncharacterized protein</fullName>
    </submittedName>
</protein>
<evidence type="ECO:0000256" key="1">
    <source>
        <dbReference type="SAM" id="Phobius"/>
    </source>
</evidence>
<keyword evidence="1" id="KW-0812">Transmembrane</keyword>
<name>A0A3P9KFW6_ORYLA</name>
<dbReference type="Ensembl" id="ENSORLT00020003072.1">
    <property type="protein sequence ID" value="ENSORLP00020007326.1"/>
    <property type="gene ID" value="ENSORLG00020008197.1"/>
</dbReference>
<dbReference type="Proteomes" id="UP000265180">
    <property type="component" value="Chromosome 1"/>
</dbReference>
<keyword evidence="1" id="KW-0472">Membrane</keyword>
<dbReference type="GO" id="GO:0003676">
    <property type="term" value="F:nucleic acid binding"/>
    <property type="evidence" value="ECO:0007669"/>
    <property type="project" value="InterPro"/>
</dbReference>
<dbReference type="AlphaFoldDB" id="A0A3P9KFW6"/>
<proteinExistence type="predicted"/>
<sequence length="112" mass="13250">SGKRDVLLLLLCYELMVMGMPQMVWPRMSPDQNPMYVWDQLKQRLGECDPPPRDLTELPLVEEWNSLTNNNIMRLMRHHCQDVFAANAKTFSTLFFSQKTTQKQDYDTFNHL</sequence>
<organism evidence="2 3">
    <name type="scientific">Oryzias latipes</name>
    <name type="common">Japanese rice fish</name>
    <name type="synonym">Japanese killifish</name>
    <dbReference type="NCBI Taxonomy" id="8090"/>
    <lineage>
        <taxon>Eukaryota</taxon>
        <taxon>Metazoa</taxon>
        <taxon>Chordata</taxon>
        <taxon>Craniata</taxon>
        <taxon>Vertebrata</taxon>
        <taxon>Euteleostomi</taxon>
        <taxon>Actinopterygii</taxon>
        <taxon>Neopterygii</taxon>
        <taxon>Teleostei</taxon>
        <taxon>Neoteleostei</taxon>
        <taxon>Acanthomorphata</taxon>
        <taxon>Ovalentaria</taxon>
        <taxon>Atherinomorphae</taxon>
        <taxon>Beloniformes</taxon>
        <taxon>Adrianichthyidae</taxon>
        <taxon>Oryziinae</taxon>
        <taxon>Oryzias</taxon>
    </lineage>
</organism>
<dbReference type="InterPro" id="IPR036397">
    <property type="entry name" value="RNaseH_sf"/>
</dbReference>
<dbReference type="Gene3D" id="3.30.420.10">
    <property type="entry name" value="Ribonuclease H-like superfamily/Ribonuclease H"/>
    <property type="match status" value="1"/>
</dbReference>
<reference key="1">
    <citation type="journal article" date="2007" name="Nature">
        <title>The medaka draft genome and insights into vertebrate genome evolution.</title>
        <authorList>
            <person name="Kasahara M."/>
            <person name="Naruse K."/>
            <person name="Sasaki S."/>
            <person name="Nakatani Y."/>
            <person name="Qu W."/>
            <person name="Ahsan B."/>
            <person name="Yamada T."/>
            <person name="Nagayasu Y."/>
            <person name="Doi K."/>
            <person name="Kasai Y."/>
            <person name="Jindo T."/>
            <person name="Kobayashi D."/>
            <person name="Shimada A."/>
            <person name="Toyoda A."/>
            <person name="Kuroki Y."/>
            <person name="Fujiyama A."/>
            <person name="Sasaki T."/>
            <person name="Shimizu A."/>
            <person name="Asakawa S."/>
            <person name="Shimizu N."/>
            <person name="Hashimoto S."/>
            <person name="Yang J."/>
            <person name="Lee Y."/>
            <person name="Matsushima K."/>
            <person name="Sugano S."/>
            <person name="Sakaizumi M."/>
            <person name="Narita T."/>
            <person name="Ohishi K."/>
            <person name="Haga S."/>
            <person name="Ohta F."/>
            <person name="Nomoto H."/>
            <person name="Nogata K."/>
            <person name="Morishita T."/>
            <person name="Endo T."/>
            <person name="Shin-I T."/>
            <person name="Takeda H."/>
            <person name="Morishita S."/>
            <person name="Kohara Y."/>
        </authorList>
    </citation>
    <scope>NUCLEOTIDE SEQUENCE [LARGE SCALE GENOMIC DNA]</scope>
    <source>
        <strain>Hd-rR</strain>
    </source>
</reference>
<reference evidence="2" key="3">
    <citation type="submission" date="2025-08" db="UniProtKB">
        <authorList>
            <consortium name="Ensembl"/>
        </authorList>
    </citation>
    <scope>IDENTIFICATION</scope>
    <source>
        <strain evidence="2">HNI</strain>
    </source>
</reference>
<reference evidence="2" key="4">
    <citation type="submission" date="2025-09" db="UniProtKB">
        <authorList>
            <consortium name="Ensembl"/>
        </authorList>
    </citation>
    <scope>IDENTIFICATION</scope>
    <source>
        <strain evidence="2">HNI</strain>
    </source>
</reference>
<evidence type="ECO:0000313" key="3">
    <source>
        <dbReference type="Proteomes" id="UP000265180"/>
    </source>
</evidence>
<feature type="transmembrane region" description="Helical" evidence="1">
    <location>
        <begin position="6"/>
        <end position="25"/>
    </location>
</feature>
<reference evidence="2 3" key="2">
    <citation type="submission" date="2017-04" db="EMBL/GenBank/DDBJ databases">
        <title>CpG methylation of centromeres and impact of large insertions on vertebrate speciation.</title>
        <authorList>
            <person name="Ichikawa K."/>
            <person name="Yoshimura J."/>
            <person name="Morishita S."/>
        </authorList>
    </citation>
    <scope>NUCLEOTIDE SEQUENCE</scope>
    <source>
        <strain evidence="2 3">HNI</strain>
    </source>
</reference>
<accession>A0A3P9KFW6</accession>
<evidence type="ECO:0000313" key="2">
    <source>
        <dbReference type="Ensembl" id="ENSORLP00020007326.1"/>
    </source>
</evidence>
<keyword evidence="1" id="KW-1133">Transmembrane helix</keyword>